<reference evidence="2 3" key="1">
    <citation type="submission" date="2007-01" db="EMBL/GenBank/DDBJ databases">
        <authorList>
            <person name="Haygood M."/>
            <person name="Podell S."/>
            <person name="Anderson C."/>
            <person name="Hopkinson B."/>
            <person name="Roe K."/>
            <person name="Barbeau K."/>
            <person name="Gaasterland T."/>
            <person name="Ferriera S."/>
            <person name="Johnson J."/>
            <person name="Kravitz S."/>
            <person name="Beeson K."/>
            <person name="Sutton G."/>
            <person name="Rogers Y.-H."/>
            <person name="Friedman R."/>
            <person name="Frazier M."/>
            <person name="Venter J.C."/>
        </authorList>
    </citation>
    <scope>NUCLEOTIDE SEQUENCE [LARGE SCALE GENOMIC DNA]</scope>
    <source>
        <strain evidence="2 3">ATCC 23134</strain>
    </source>
</reference>
<dbReference type="Pfam" id="PF19089">
    <property type="entry name" value="DUF5777"/>
    <property type="match status" value="1"/>
</dbReference>
<feature type="domain" description="DUF5777" evidence="1">
    <location>
        <begin position="36"/>
        <end position="286"/>
    </location>
</feature>
<keyword evidence="3" id="KW-1185">Reference proteome</keyword>
<comment type="caution">
    <text evidence="2">The sequence shown here is derived from an EMBL/GenBank/DDBJ whole genome shotgun (WGS) entry which is preliminary data.</text>
</comment>
<evidence type="ECO:0000313" key="2">
    <source>
        <dbReference type="EMBL" id="EAY28960.1"/>
    </source>
</evidence>
<proteinExistence type="predicted"/>
<protein>
    <recommendedName>
        <fullName evidence="1">DUF5777 domain-containing protein</fullName>
    </recommendedName>
</protein>
<accession>A1ZKZ4</accession>
<organism evidence="2 3">
    <name type="scientific">Microscilla marina ATCC 23134</name>
    <dbReference type="NCBI Taxonomy" id="313606"/>
    <lineage>
        <taxon>Bacteria</taxon>
        <taxon>Pseudomonadati</taxon>
        <taxon>Bacteroidota</taxon>
        <taxon>Cytophagia</taxon>
        <taxon>Cytophagales</taxon>
        <taxon>Microscillaceae</taxon>
        <taxon>Microscilla</taxon>
    </lineage>
</organism>
<dbReference type="EMBL" id="AAWS01000013">
    <property type="protein sequence ID" value="EAY28960.1"/>
    <property type="molecule type" value="Genomic_DNA"/>
</dbReference>
<name>A1ZKZ4_MICM2</name>
<sequence length="288" mass="32111">MLIALIATGVTVQAQDLNNILDENTQAKTRFVTGAFKDIRVVNLQSTETVAPRDLVFRISHRFGTLNSGGVNLWGLDNASIRLALEYGLSEHLMIGVGRSSASKDYDFFAKAKILRQSKGKRSMPVSLLFMSSAVLNGQEDPPGLQRTIAQRMSFVHQLILGRKFSDRLSLLIAPTLIHRNLVETPNDLNNLWALGFGGRFKLNKRLALNAEYVVRNPPADELKRARFDNFQDSFSIGFDIETGGHVFSLHLTNSLSMIEKGFIAETTELWEKGGIHFGFNISRVFSL</sequence>
<gene>
    <name evidence="2" type="ORF">M23134_00114</name>
</gene>
<dbReference type="InterPro" id="IPR045916">
    <property type="entry name" value="DUF5777"/>
</dbReference>
<dbReference type="eggNOG" id="COG3637">
    <property type="taxonomic scope" value="Bacteria"/>
</dbReference>
<evidence type="ECO:0000259" key="1">
    <source>
        <dbReference type="Pfam" id="PF19089"/>
    </source>
</evidence>
<evidence type="ECO:0000313" key="3">
    <source>
        <dbReference type="Proteomes" id="UP000004095"/>
    </source>
</evidence>
<dbReference type="Proteomes" id="UP000004095">
    <property type="component" value="Unassembled WGS sequence"/>
</dbReference>
<dbReference type="AlphaFoldDB" id="A1ZKZ4"/>